<keyword evidence="2" id="KW-0040">ANK repeat</keyword>
<dbReference type="PANTHER" id="PTHR24171">
    <property type="entry name" value="ANKYRIN REPEAT DOMAIN-CONTAINING PROTEIN 39-RELATED"/>
    <property type="match status" value="1"/>
</dbReference>
<proteinExistence type="predicted"/>
<organism evidence="4">
    <name type="scientific">Pithovirus LCPAC304</name>
    <dbReference type="NCBI Taxonomy" id="2506594"/>
    <lineage>
        <taxon>Viruses</taxon>
        <taxon>Pithoviruses</taxon>
    </lineage>
</organism>
<keyword evidence="1" id="KW-0677">Repeat</keyword>
<dbReference type="Gene3D" id="1.25.40.20">
    <property type="entry name" value="Ankyrin repeat-containing domain"/>
    <property type="match status" value="2"/>
</dbReference>
<evidence type="ECO:0000256" key="2">
    <source>
        <dbReference type="ARBA" id="ARBA00023043"/>
    </source>
</evidence>
<dbReference type="Pfam" id="PF00646">
    <property type="entry name" value="F-box"/>
    <property type="match status" value="1"/>
</dbReference>
<evidence type="ECO:0000256" key="1">
    <source>
        <dbReference type="ARBA" id="ARBA00022737"/>
    </source>
</evidence>
<evidence type="ECO:0000259" key="3">
    <source>
        <dbReference type="PROSITE" id="PS50181"/>
    </source>
</evidence>
<dbReference type="PROSITE" id="PS50181">
    <property type="entry name" value="FBOX"/>
    <property type="match status" value="1"/>
</dbReference>
<dbReference type="InterPro" id="IPR001810">
    <property type="entry name" value="F-box_dom"/>
</dbReference>
<dbReference type="EMBL" id="MK500566">
    <property type="protein sequence ID" value="QBK91994.1"/>
    <property type="molecule type" value="Genomic_DNA"/>
</dbReference>
<dbReference type="SMART" id="SM00248">
    <property type="entry name" value="ANK"/>
    <property type="match status" value="3"/>
</dbReference>
<dbReference type="Gene3D" id="1.20.1280.50">
    <property type="match status" value="1"/>
</dbReference>
<protein>
    <submittedName>
        <fullName evidence="4">F-box domain and ankyrin repeat protein</fullName>
    </submittedName>
</protein>
<dbReference type="PROSITE" id="PS50088">
    <property type="entry name" value="ANK_REPEAT"/>
    <property type="match status" value="4"/>
</dbReference>
<dbReference type="PROSITE" id="PS50297">
    <property type="entry name" value="ANK_REP_REGION"/>
    <property type="match status" value="4"/>
</dbReference>
<name>A0A481Z7X7_9VIRU</name>
<feature type="domain" description="F-box" evidence="3">
    <location>
        <begin position="38"/>
        <end position="84"/>
    </location>
</feature>
<evidence type="ECO:0000313" key="4">
    <source>
        <dbReference type="EMBL" id="QBK91994.1"/>
    </source>
</evidence>
<gene>
    <name evidence="4" type="ORF">LCPAC304_03370</name>
</gene>
<dbReference type="InterPro" id="IPR036047">
    <property type="entry name" value="F-box-like_dom_sf"/>
</dbReference>
<reference evidence="4" key="1">
    <citation type="journal article" date="2019" name="MBio">
        <title>Virus Genomes from Deep Sea Sediments Expand the Ocean Megavirome and Support Independent Origins of Viral Gigantism.</title>
        <authorList>
            <person name="Backstrom D."/>
            <person name="Yutin N."/>
            <person name="Jorgensen S.L."/>
            <person name="Dharamshi J."/>
            <person name="Homa F."/>
            <person name="Zaremba-Niedwiedzka K."/>
            <person name="Spang A."/>
            <person name="Wolf Y.I."/>
            <person name="Koonin E.V."/>
            <person name="Ettema T.J."/>
        </authorList>
    </citation>
    <scope>NUCLEOTIDE SEQUENCE</scope>
</reference>
<dbReference type="SUPFAM" id="SSF48403">
    <property type="entry name" value="Ankyrin repeat"/>
    <property type="match status" value="1"/>
</dbReference>
<dbReference type="Pfam" id="PF13857">
    <property type="entry name" value="Ank_5"/>
    <property type="match status" value="1"/>
</dbReference>
<dbReference type="PRINTS" id="PR01415">
    <property type="entry name" value="ANKYRIN"/>
</dbReference>
<dbReference type="Pfam" id="PF12796">
    <property type="entry name" value="Ank_2"/>
    <property type="match status" value="1"/>
</dbReference>
<accession>A0A481Z7X7</accession>
<dbReference type="InterPro" id="IPR002110">
    <property type="entry name" value="Ankyrin_rpt"/>
</dbReference>
<dbReference type="InterPro" id="IPR036770">
    <property type="entry name" value="Ankyrin_rpt-contain_sf"/>
</dbReference>
<dbReference type="SUPFAM" id="SSF81383">
    <property type="entry name" value="F-box domain"/>
    <property type="match status" value="1"/>
</dbReference>
<sequence>MNILKYRQLKMEAKSYLDLLPEEIWQRVNRIVRAHPTFAMIMDLPYEVRMYIVVQMPYPDVLRFCATSKTAKNVCDDDYFWKLKVEHDFPNEMKYIVEELHQGKWHKKYQKKWKNAQKMLFDLIDNIWRYHSKNVTKRVNSLLQLGIDPNIQNKSGETPLEVASWNGDADIVRLLLEYGADPKSGSALTGASIEGHADVVRLLLDHGADPNIQDEGGVASLIYASIEGRADVVRLLLDHGADPNIQDEEGMAPLDWASRAGHTEIVRLLSE</sequence>